<feature type="domain" description="Phage tail collar" evidence="1">
    <location>
        <begin position="418"/>
        <end position="474"/>
    </location>
</feature>
<dbReference type="Pfam" id="PF07484">
    <property type="entry name" value="Collar"/>
    <property type="match status" value="1"/>
</dbReference>
<dbReference type="PATRIC" id="fig|294.195.peg.1899"/>
<evidence type="ECO:0000313" key="2">
    <source>
        <dbReference type="EMBL" id="KWV78636.1"/>
    </source>
</evidence>
<organism evidence="2 3">
    <name type="scientific">Pseudomonas fluorescens</name>
    <dbReference type="NCBI Taxonomy" id="294"/>
    <lineage>
        <taxon>Bacteria</taxon>
        <taxon>Pseudomonadati</taxon>
        <taxon>Pseudomonadota</taxon>
        <taxon>Gammaproteobacteria</taxon>
        <taxon>Pseudomonadales</taxon>
        <taxon>Pseudomonadaceae</taxon>
        <taxon>Pseudomonas</taxon>
    </lineage>
</organism>
<accession>A0A109L091</accession>
<sequence>MATLPETEDYADGTYQIETSDRVLGGPGGIANKQAEQLGNRTAWLKAAIAKIVNGKTAVGLATQLATARLLKFKGAASGSGNFDGSADTEITLTLADSGVSAGSYTKVTLNAKGVATAGENPRTLEGYGISDAIAIGDYGLGGKVSPQGPIDSKNLLGGFYSFKEGYTTFANYVGLVNIPYGEAGFAGQLGFELGGAEPVVYIRSVSNSGEWTPTRKLWHTGSFDPSTKAPLASPVFTGTPEVPNVAAGDNSKRVANTAFVRAAVSALVGSSPDALDTLNELAAALGNDPNFASTVTKALAGKANKGVSLADYGILDGVKIGRFGIGGTSTDVAPIETIGLPGGFYAMDGSPTAFLQYSSILNLPYSDKSCAGQIAVGQGRDDVIICVRGVTNSGKWTPKRTLWHDGNLDANALLPVGTSIAFAGARAPAGFLKENGAAVSRTVYANLFAVIGTTYGAGDGSTTFNLPESRAEFFRGLDDGRGVDVGRSLGTYQAPMLEAHGHALTSDGTGAAGAAGGNTTADFKVDGSVSVGSTGRTGGAETRPRNVARLMCIKY</sequence>
<dbReference type="InterPro" id="IPR051934">
    <property type="entry name" value="Phage_Tail_Fiber_Structural"/>
</dbReference>
<proteinExistence type="predicted"/>
<protein>
    <submittedName>
        <fullName evidence="2">Phage Tail Collar Domain protein</fullName>
    </submittedName>
</protein>
<dbReference type="InterPro" id="IPR037053">
    <property type="entry name" value="Phage_tail_collar_dom_sf"/>
</dbReference>
<dbReference type="PANTHER" id="PTHR35191:SF1">
    <property type="entry name" value="PROPHAGE SIDE TAIL FIBER PROTEIN HOMOLOG STFQ-RELATED"/>
    <property type="match status" value="1"/>
</dbReference>
<comment type="caution">
    <text evidence="2">The sequence shown here is derived from an EMBL/GenBank/DDBJ whole genome shotgun (WGS) entry which is preliminary data.</text>
</comment>
<dbReference type="AlphaFoldDB" id="A0A109L091"/>
<reference evidence="2 3" key="1">
    <citation type="submission" date="2015-05" db="EMBL/GenBank/DDBJ databases">
        <title>A genomic and transcriptomic approach to investigate the blue pigment phenotype in Pseudomonas fluorescens.</title>
        <authorList>
            <person name="Andreani N.A."/>
            <person name="Cardazzo B."/>
        </authorList>
    </citation>
    <scope>NUCLEOTIDE SEQUENCE [LARGE SCALE GENOMIC DNA]</scope>
    <source>
        <strain evidence="2 3">Ps_40</strain>
    </source>
</reference>
<dbReference type="Proteomes" id="UP000063434">
    <property type="component" value="Unassembled WGS sequence"/>
</dbReference>
<dbReference type="InterPro" id="IPR011083">
    <property type="entry name" value="Phage_tail_collar_dom"/>
</dbReference>
<evidence type="ECO:0000259" key="1">
    <source>
        <dbReference type="Pfam" id="PF07484"/>
    </source>
</evidence>
<dbReference type="Gene3D" id="3.90.1340.10">
    <property type="entry name" value="Phage tail collar domain"/>
    <property type="match status" value="1"/>
</dbReference>
<dbReference type="SUPFAM" id="SSF88874">
    <property type="entry name" value="Receptor-binding domain of short tail fibre protein gp12"/>
    <property type="match status" value="1"/>
</dbReference>
<evidence type="ECO:0000313" key="3">
    <source>
        <dbReference type="Proteomes" id="UP000063434"/>
    </source>
</evidence>
<dbReference type="RefSeq" id="WP_060765909.1">
    <property type="nucleotide sequence ID" value="NZ_LCYC01000018.1"/>
</dbReference>
<gene>
    <name evidence="2" type="ORF">PFL603g_01793</name>
</gene>
<dbReference type="EMBL" id="LCYC01000018">
    <property type="protein sequence ID" value="KWV78636.1"/>
    <property type="molecule type" value="Genomic_DNA"/>
</dbReference>
<name>A0A109L091_PSEFL</name>
<dbReference type="PANTHER" id="PTHR35191">
    <property type="entry name" value="PROPHAGE SIDE TAIL FIBER PROTEIN HOMOLOG STFQ-RELATED"/>
    <property type="match status" value="1"/>
</dbReference>